<dbReference type="Proteomes" id="UP000828390">
    <property type="component" value="Unassembled WGS sequence"/>
</dbReference>
<sequence length="87" mass="10074">MNEVDLRRYGLHLRLDDTEVHAWANDETVHFVALWYSQHISVPAPSMLTTLAVYGPMHYTDATCLTKKRVGSPARHRLFGRRTQNPR</sequence>
<gene>
    <name evidence="1" type="ORF">DPMN_014625</name>
</gene>
<comment type="caution">
    <text evidence="1">The sequence shown here is derived from an EMBL/GenBank/DDBJ whole genome shotgun (WGS) entry which is preliminary data.</text>
</comment>
<protein>
    <submittedName>
        <fullName evidence="1">Uncharacterized protein</fullName>
    </submittedName>
</protein>
<organism evidence="1 2">
    <name type="scientific">Dreissena polymorpha</name>
    <name type="common">Zebra mussel</name>
    <name type="synonym">Mytilus polymorpha</name>
    <dbReference type="NCBI Taxonomy" id="45954"/>
    <lineage>
        <taxon>Eukaryota</taxon>
        <taxon>Metazoa</taxon>
        <taxon>Spiralia</taxon>
        <taxon>Lophotrochozoa</taxon>
        <taxon>Mollusca</taxon>
        <taxon>Bivalvia</taxon>
        <taxon>Autobranchia</taxon>
        <taxon>Heteroconchia</taxon>
        <taxon>Euheterodonta</taxon>
        <taxon>Imparidentia</taxon>
        <taxon>Neoheterodontei</taxon>
        <taxon>Myida</taxon>
        <taxon>Dreissenoidea</taxon>
        <taxon>Dreissenidae</taxon>
        <taxon>Dreissena</taxon>
    </lineage>
</organism>
<dbReference type="AlphaFoldDB" id="A0A9D4N9J2"/>
<proteinExistence type="predicted"/>
<keyword evidence="2" id="KW-1185">Reference proteome</keyword>
<accession>A0A9D4N9J2</accession>
<reference evidence="1" key="1">
    <citation type="journal article" date="2019" name="bioRxiv">
        <title>The Genome of the Zebra Mussel, Dreissena polymorpha: A Resource for Invasive Species Research.</title>
        <authorList>
            <person name="McCartney M.A."/>
            <person name="Auch B."/>
            <person name="Kono T."/>
            <person name="Mallez S."/>
            <person name="Zhang Y."/>
            <person name="Obille A."/>
            <person name="Becker A."/>
            <person name="Abrahante J.E."/>
            <person name="Garbe J."/>
            <person name="Badalamenti J.P."/>
            <person name="Herman A."/>
            <person name="Mangelson H."/>
            <person name="Liachko I."/>
            <person name="Sullivan S."/>
            <person name="Sone E.D."/>
            <person name="Koren S."/>
            <person name="Silverstein K.A.T."/>
            <person name="Beckman K.B."/>
            <person name="Gohl D.M."/>
        </authorList>
    </citation>
    <scope>NUCLEOTIDE SEQUENCE</scope>
    <source>
        <strain evidence="1">Duluth1</strain>
        <tissue evidence="1">Whole animal</tissue>
    </source>
</reference>
<name>A0A9D4N9J2_DREPO</name>
<evidence type="ECO:0000313" key="2">
    <source>
        <dbReference type="Proteomes" id="UP000828390"/>
    </source>
</evidence>
<evidence type="ECO:0000313" key="1">
    <source>
        <dbReference type="EMBL" id="KAH3890541.1"/>
    </source>
</evidence>
<reference evidence="1" key="2">
    <citation type="submission" date="2020-11" db="EMBL/GenBank/DDBJ databases">
        <authorList>
            <person name="McCartney M.A."/>
            <person name="Auch B."/>
            <person name="Kono T."/>
            <person name="Mallez S."/>
            <person name="Becker A."/>
            <person name="Gohl D.M."/>
            <person name="Silverstein K.A.T."/>
            <person name="Koren S."/>
            <person name="Bechman K.B."/>
            <person name="Herman A."/>
            <person name="Abrahante J.E."/>
            <person name="Garbe J."/>
        </authorList>
    </citation>
    <scope>NUCLEOTIDE SEQUENCE</scope>
    <source>
        <strain evidence="1">Duluth1</strain>
        <tissue evidence="1">Whole animal</tissue>
    </source>
</reference>
<dbReference type="EMBL" id="JAIWYP010000001">
    <property type="protein sequence ID" value="KAH3890541.1"/>
    <property type="molecule type" value="Genomic_DNA"/>
</dbReference>